<comment type="caution">
    <text evidence="2">The sequence shown here is derived from an EMBL/GenBank/DDBJ whole genome shotgun (WGS) entry which is preliminary data.</text>
</comment>
<reference evidence="3" key="1">
    <citation type="journal article" date="2019" name="Int. J. Syst. Evol. Microbiol.">
        <title>The Global Catalogue of Microorganisms (GCM) 10K type strain sequencing project: providing services to taxonomists for standard genome sequencing and annotation.</title>
        <authorList>
            <consortium name="The Broad Institute Genomics Platform"/>
            <consortium name="The Broad Institute Genome Sequencing Center for Infectious Disease"/>
            <person name="Wu L."/>
            <person name="Ma J."/>
        </authorList>
    </citation>
    <scope>NUCLEOTIDE SEQUENCE [LARGE SCALE GENOMIC DNA]</scope>
    <source>
        <strain evidence="3">JCM 17441</strain>
    </source>
</reference>
<evidence type="ECO:0000256" key="1">
    <source>
        <dbReference type="SAM" id="Phobius"/>
    </source>
</evidence>
<name>A0ABP8DNS7_9ACTN</name>
<accession>A0ABP8DNS7</accession>
<organism evidence="2 3">
    <name type="scientific">Dactylosporangium darangshiense</name>
    <dbReference type="NCBI Taxonomy" id="579108"/>
    <lineage>
        <taxon>Bacteria</taxon>
        <taxon>Bacillati</taxon>
        <taxon>Actinomycetota</taxon>
        <taxon>Actinomycetes</taxon>
        <taxon>Micromonosporales</taxon>
        <taxon>Micromonosporaceae</taxon>
        <taxon>Dactylosporangium</taxon>
    </lineage>
</organism>
<keyword evidence="3" id="KW-1185">Reference proteome</keyword>
<keyword evidence="1" id="KW-0472">Membrane</keyword>
<dbReference type="RefSeq" id="WP_345137472.1">
    <property type="nucleotide sequence ID" value="NZ_BAABAT010000041.1"/>
</dbReference>
<dbReference type="Proteomes" id="UP001500620">
    <property type="component" value="Unassembled WGS sequence"/>
</dbReference>
<protein>
    <submittedName>
        <fullName evidence="2">Uncharacterized protein</fullName>
    </submittedName>
</protein>
<gene>
    <name evidence="2" type="ORF">GCM10022255_089780</name>
</gene>
<feature type="transmembrane region" description="Helical" evidence="1">
    <location>
        <begin position="41"/>
        <end position="61"/>
    </location>
</feature>
<dbReference type="PROSITE" id="PS51318">
    <property type="entry name" value="TAT"/>
    <property type="match status" value="1"/>
</dbReference>
<sequence>MTDLESRVSATLTERADRTLAVDGLHDKAVRTARGIRRRRLFGTAAAAIVAAGALLLGLTAGGAATTSLPLETAAPPGGVGSDPALLHFDIDMSRIPPRLRERVVAMEWVSGKGYEKVTGVGRDDQLVFMIALTTETDRAREWVAGLDGGDTRAMEWGSSDTGSAGVVATRWDDRDLFWDVIRAVRVDRVQRCVMPLRLAELPEGASWSECQTRLRYGGPAGSPVWIYSGLTITRADGKIVFIWADGRSMASPSFHADRAVGGYPAQWLSGNEQFKNGLWMPAFGPYQLYVTDFEAAPVDWFTAEVAQWYAARLTPSTNLRDPSSWPRRAVG</sequence>
<keyword evidence="1" id="KW-1133">Transmembrane helix</keyword>
<proteinExistence type="predicted"/>
<keyword evidence="1" id="KW-0812">Transmembrane</keyword>
<evidence type="ECO:0000313" key="3">
    <source>
        <dbReference type="Proteomes" id="UP001500620"/>
    </source>
</evidence>
<dbReference type="EMBL" id="BAABAT010000041">
    <property type="protein sequence ID" value="GAA4260578.1"/>
    <property type="molecule type" value="Genomic_DNA"/>
</dbReference>
<evidence type="ECO:0000313" key="2">
    <source>
        <dbReference type="EMBL" id="GAA4260578.1"/>
    </source>
</evidence>
<dbReference type="InterPro" id="IPR006311">
    <property type="entry name" value="TAT_signal"/>
</dbReference>